<reference evidence="2 3" key="1">
    <citation type="submission" date="2015-06" db="EMBL/GenBank/DDBJ databases">
        <title>Investigation of pathophysiology for high-risk pregnancy and development of treatment modality based on it.</title>
        <authorList>
            <person name="Kim B.-C."/>
            <person name="Lim S."/>
        </authorList>
    </citation>
    <scope>NUCLEOTIDE SEQUENCE [LARGE SCALE GENOMIC DNA]</scope>
    <source>
        <strain evidence="2 3">AD1-86</strain>
    </source>
</reference>
<protein>
    <recommendedName>
        <fullName evidence="4">Amidotransferase</fullName>
    </recommendedName>
</protein>
<feature type="transmembrane region" description="Helical" evidence="1">
    <location>
        <begin position="28"/>
        <end position="47"/>
    </location>
</feature>
<keyword evidence="1" id="KW-0472">Membrane</keyword>
<keyword evidence="1" id="KW-0812">Transmembrane</keyword>
<dbReference type="KEGG" id="dva:DAD186_15920"/>
<evidence type="ECO:0008006" key="4">
    <source>
        <dbReference type="Google" id="ProtNLM"/>
    </source>
</evidence>
<keyword evidence="1" id="KW-1133">Transmembrane helix</keyword>
<dbReference type="Proteomes" id="UP000092596">
    <property type="component" value="Chromosome"/>
</dbReference>
<accession>A0A1B0ZJW1</accession>
<name>A0A1B0ZJW1_9MICO</name>
<evidence type="ECO:0000313" key="3">
    <source>
        <dbReference type="Proteomes" id="UP000092596"/>
    </source>
</evidence>
<sequence length="52" mass="5480">MILAFIMLAAGGILLGGAYSFAKQKKPILAIIALAVTGLACVLVAYWRIRMG</sequence>
<gene>
    <name evidence="2" type="ORF">DAD186_15920</name>
</gene>
<dbReference type="RefSeq" id="WP_164497589.1">
    <property type="nucleotide sequence ID" value="NZ_CP012117.1"/>
</dbReference>
<dbReference type="EMBL" id="CP012117">
    <property type="protein sequence ID" value="ANP28142.1"/>
    <property type="molecule type" value="Genomic_DNA"/>
</dbReference>
<evidence type="ECO:0000256" key="1">
    <source>
        <dbReference type="SAM" id="Phobius"/>
    </source>
</evidence>
<dbReference type="STRING" id="1630135.DAD186_15920"/>
<organism evidence="2 3">
    <name type="scientific">Dermabacter vaginalis</name>
    <dbReference type="NCBI Taxonomy" id="1630135"/>
    <lineage>
        <taxon>Bacteria</taxon>
        <taxon>Bacillati</taxon>
        <taxon>Actinomycetota</taxon>
        <taxon>Actinomycetes</taxon>
        <taxon>Micrococcales</taxon>
        <taxon>Dermabacteraceae</taxon>
        <taxon>Dermabacter</taxon>
    </lineage>
</organism>
<proteinExistence type="predicted"/>
<dbReference type="AlphaFoldDB" id="A0A1B0ZJW1"/>
<evidence type="ECO:0000313" key="2">
    <source>
        <dbReference type="EMBL" id="ANP28142.1"/>
    </source>
</evidence>